<name>A0ACC1DH57_9NEOP</name>
<proteinExistence type="predicted"/>
<organism evidence="1 2">
    <name type="scientific">Dendrolimus kikuchii</name>
    <dbReference type="NCBI Taxonomy" id="765133"/>
    <lineage>
        <taxon>Eukaryota</taxon>
        <taxon>Metazoa</taxon>
        <taxon>Ecdysozoa</taxon>
        <taxon>Arthropoda</taxon>
        <taxon>Hexapoda</taxon>
        <taxon>Insecta</taxon>
        <taxon>Pterygota</taxon>
        <taxon>Neoptera</taxon>
        <taxon>Endopterygota</taxon>
        <taxon>Lepidoptera</taxon>
        <taxon>Glossata</taxon>
        <taxon>Ditrysia</taxon>
        <taxon>Bombycoidea</taxon>
        <taxon>Lasiocampidae</taxon>
        <taxon>Dendrolimus</taxon>
    </lineage>
</organism>
<evidence type="ECO:0000313" key="1">
    <source>
        <dbReference type="EMBL" id="KAJ0182952.1"/>
    </source>
</evidence>
<reference evidence="1 2" key="1">
    <citation type="journal article" date="2021" name="Front. Genet.">
        <title>Chromosome-Level Genome Assembly Reveals Significant Gene Expansion in the Toll and IMD Signaling Pathways of Dendrolimus kikuchii.</title>
        <authorList>
            <person name="Zhou J."/>
            <person name="Wu P."/>
            <person name="Xiong Z."/>
            <person name="Liu N."/>
            <person name="Zhao N."/>
            <person name="Ji M."/>
            <person name="Qiu Y."/>
            <person name="Yang B."/>
        </authorList>
    </citation>
    <scope>NUCLEOTIDE SEQUENCE [LARGE SCALE GENOMIC DNA]</scope>
    <source>
        <strain evidence="1">Ann1</strain>
    </source>
</reference>
<sequence length="483" mass="54198">MYFRGTSHKLAVIREVITAPSIRFSPRNVVVTGVWPLRPGFIDDLDLTPYMGPVENCYAPQATDARRNGGHQLPESPPDSGSENPYSPSDSQVSHIAVTQNVLPTDYMLVHDHMSQEILQQNGDYIYEELKPDNMEHEVLRSNLNDVVVMPQDSGIVELGISQMRDIDIDQGLIIPQSVGMHETLTPVYTSLQEPSVKKRKHSQDGSQVKCEPAALSPESVTHPSRVAPPSRDGSEAGDDAPLQCIRFAKFQDNAWHALYDCNLKPLESPTYIVGADKGFNYSQVDDAFVCQKKNHFQVTCQIQMQGDPHYIKTPEGFKKINSFCLHFYGVKYEANNQEIGVEQSQSDRTKRPFNPVPVELRREGVKLTVGRLHFAETTSNNMRKKGKPNPDQRYFHLVVALKAHIHQSKDKDPRDGHLIIAAQASDRIIVRASNPGQFESDCTENWWQRGVSENSVHFNGKVGINTDRPDESCVVNGKESFP</sequence>
<dbReference type="Proteomes" id="UP000824533">
    <property type="component" value="Linkage Group LG02"/>
</dbReference>
<keyword evidence="2" id="KW-1185">Reference proteome</keyword>
<protein>
    <submittedName>
        <fullName evidence="1">Uncharacterized protein</fullName>
    </submittedName>
</protein>
<dbReference type="EMBL" id="CM034388">
    <property type="protein sequence ID" value="KAJ0182952.1"/>
    <property type="molecule type" value="Genomic_DNA"/>
</dbReference>
<accession>A0ACC1DH57</accession>
<evidence type="ECO:0000313" key="2">
    <source>
        <dbReference type="Proteomes" id="UP000824533"/>
    </source>
</evidence>
<gene>
    <name evidence="1" type="ORF">K1T71_000928</name>
</gene>
<comment type="caution">
    <text evidence="1">The sequence shown here is derived from an EMBL/GenBank/DDBJ whole genome shotgun (WGS) entry which is preliminary data.</text>
</comment>